<dbReference type="EMBL" id="CAJFCJ010000014">
    <property type="protein sequence ID" value="CAD5121508.1"/>
    <property type="molecule type" value="Genomic_DNA"/>
</dbReference>
<keyword evidence="3" id="KW-1185">Reference proteome</keyword>
<dbReference type="Proteomes" id="UP000549394">
    <property type="component" value="Unassembled WGS sequence"/>
</dbReference>
<accession>A0A7I8VZ12</accession>
<organism evidence="2 3">
    <name type="scientific">Dimorphilus gyrociliatus</name>
    <dbReference type="NCBI Taxonomy" id="2664684"/>
    <lineage>
        <taxon>Eukaryota</taxon>
        <taxon>Metazoa</taxon>
        <taxon>Spiralia</taxon>
        <taxon>Lophotrochozoa</taxon>
        <taxon>Annelida</taxon>
        <taxon>Polychaeta</taxon>
        <taxon>Polychaeta incertae sedis</taxon>
        <taxon>Dinophilidae</taxon>
        <taxon>Dimorphilus</taxon>
    </lineage>
</organism>
<evidence type="ECO:0000259" key="1">
    <source>
        <dbReference type="Pfam" id="PF01636"/>
    </source>
</evidence>
<dbReference type="AlphaFoldDB" id="A0A7I8VZ12"/>
<dbReference type="InterPro" id="IPR002575">
    <property type="entry name" value="Aminoglycoside_PTrfase"/>
</dbReference>
<proteinExistence type="predicted"/>
<dbReference type="SUPFAM" id="SSF56112">
    <property type="entry name" value="Protein kinase-like (PK-like)"/>
    <property type="match status" value="1"/>
</dbReference>
<comment type="caution">
    <text evidence="2">The sequence shown here is derived from an EMBL/GenBank/DDBJ whole genome shotgun (WGS) entry which is preliminary data.</text>
</comment>
<dbReference type="Pfam" id="PF01636">
    <property type="entry name" value="APH"/>
    <property type="match status" value="1"/>
</dbReference>
<evidence type="ECO:0000313" key="3">
    <source>
        <dbReference type="Proteomes" id="UP000549394"/>
    </source>
</evidence>
<sequence length="369" mass="42902">MIMLSKRRNTYLYHKTRYMNHTIKKLHSSCAISQNLTLSNTIISTNTAMEINGENIYTLLKDRLKLTFTEFRTVNVSKGCDHRVMLINLIDCQIDRLIVKEPLSEYDKIHNEILGCQIAENGQVTAPRILLHDSAYLVETCIGEMDFYEYFISINAPEKKEIINNFYKHVGRNLAKFHSANNGEGFGKVINFSSHLSKGYCPRGMYKTASEYINSWFSFESDIFLPEKNILTEEEISQCRRYWIENQEFVNNVKQTTLLHGDVDLSNIRVDSDGQFRGFVDFGDAYIGDCLDDLSRLYVHLYGQVDWTALVNGYEEIAGKQAVDERKLKVYSFLLLSWIIPHSKKNLDIEKPNRYHFYKSVFIRLISNK</sequence>
<gene>
    <name evidence="2" type="ORF">DGYR_LOCUS9455</name>
</gene>
<dbReference type="InterPro" id="IPR011009">
    <property type="entry name" value="Kinase-like_dom_sf"/>
</dbReference>
<evidence type="ECO:0000313" key="2">
    <source>
        <dbReference type="EMBL" id="CAD5121508.1"/>
    </source>
</evidence>
<dbReference type="Gene3D" id="3.90.1200.10">
    <property type="match status" value="1"/>
</dbReference>
<feature type="domain" description="Aminoglycoside phosphotransferase" evidence="1">
    <location>
        <begin position="77"/>
        <end position="323"/>
    </location>
</feature>
<protein>
    <submittedName>
        <fullName evidence="2">DgyrCDS10012</fullName>
    </submittedName>
</protein>
<reference evidence="2 3" key="1">
    <citation type="submission" date="2020-08" db="EMBL/GenBank/DDBJ databases">
        <authorList>
            <person name="Hejnol A."/>
        </authorList>
    </citation>
    <scope>NUCLEOTIDE SEQUENCE [LARGE SCALE GENOMIC DNA]</scope>
</reference>
<name>A0A7I8VZ12_9ANNE</name>